<gene>
    <name evidence="2" type="ORF">E2562_035462</name>
</gene>
<evidence type="ECO:0008006" key="4">
    <source>
        <dbReference type="Google" id="ProtNLM"/>
    </source>
</evidence>
<dbReference type="InterPro" id="IPR032675">
    <property type="entry name" value="LRR_dom_sf"/>
</dbReference>
<keyword evidence="1" id="KW-0732">Signal</keyword>
<dbReference type="OrthoDB" id="677569at2759"/>
<dbReference type="EMBL" id="SPHZ02000008">
    <property type="protein sequence ID" value="KAF0904568.1"/>
    <property type="molecule type" value="Genomic_DNA"/>
</dbReference>
<evidence type="ECO:0000313" key="3">
    <source>
        <dbReference type="Proteomes" id="UP000479710"/>
    </source>
</evidence>
<evidence type="ECO:0000313" key="2">
    <source>
        <dbReference type="EMBL" id="KAF0904568.1"/>
    </source>
</evidence>
<comment type="caution">
    <text evidence="2">The sequence shown here is derived from an EMBL/GenBank/DDBJ whole genome shotgun (WGS) entry which is preliminary data.</text>
</comment>
<organism evidence="2 3">
    <name type="scientific">Oryza meyeriana var. granulata</name>
    <dbReference type="NCBI Taxonomy" id="110450"/>
    <lineage>
        <taxon>Eukaryota</taxon>
        <taxon>Viridiplantae</taxon>
        <taxon>Streptophyta</taxon>
        <taxon>Embryophyta</taxon>
        <taxon>Tracheophyta</taxon>
        <taxon>Spermatophyta</taxon>
        <taxon>Magnoliopsida</taxon>
        <taxon>Liliopsida</taxon>
        <taxon>Poales</taxon>
        <taxon>Poaceae</taxon>
        <taxon>BOP clade</taxon>
        <taxon>Oryzoideae</taxon>
        <taxon>Oryzeae</taxon>
        <taxon>Oryzinae</taxon>
        <taxon>Oryza</taxon>
        <taxon>Oryza meyeriana</taxon>
    </lineage>
</organism>
<feature type="chain" id="PRO_5026021859" description="Leucine-rich repeat-containing N-terminal plant-type domain-containing protein" evidence="1">
    <location>
        <begin position="22"/>
        <end position="105"/>
    </location>
</feature>
<feature type="signal peptide" evidence="1">
    <location>
        <begin position="1"/>
        <end position="21"/>
    </location>
</feature>
<reference evidence="2 3" key="1">
    <citation type="submission" date="2019-11" db="EMBL/GenBank/DDBJ databases">
        <title>Whole genome sequence of Oryza granulata.</title>
        <authorList>
            <person name="Li W."/>
        </authorList>
    </citation>
    <scope>NUCLEOTIDE SEQUENCE [LARGE SCALE GENOMIC DNA]</scope>
    <source>
        <strain evidence="3">cv. Menghai</strain>
        <tissue evidence="2">Leaf</tissue>
    </source>
</reference>
<evidence type="ECO:0000256" key="1">
    <source>
        <dbReference type="SAM" id="SignalP"/>
    </source>
</evidence>
<dbReference type="Proteomes" id="UP000479710">
    <property type="component" value="Unassembled WGS sequence"/>
</dbReference>
<protein>
    <recommendedName>
        <fullName evidence="4">Leucine-rich repeat-containing N-terminal plant-type domain-containing protein</fullName>
    </recommendedName>
</protein>
<dbReference type="SUPFAM" id="SSF52058">
    <property type="entry name" value="L domain-like"/>
    <property type="match status" value="1"/>
</dbReference>
<name>A0A6G1CVS2_9ORYZ</name>
<dbReference type="AlphaFoldDB" id="A0A6G1CVS2"/>
<proteinExistence type="predicted"/>
<accession>A0A6G1CVS2</accession>
<sequence>MPFELGLMLLLLLTFTSPTSSCTEQEQSSLLDFLAQLSPEHNGDLDMSWVRGSISPSLGNLTRLLHLNLSRNSLSGGLPMDLLLFSSVAALDFSFNHLDGLLQEL</sequence>
<dbReference type="Gene3D" id="3.80.10.10">
    <property type="entry name" value="Ribonuclease Inhibitor"/>
    <property type="match status" value="1"/>
</dbReference>
<keyword evidence="3" id="KW-1185">Reference proteome</keyword>